<dbReference type="InterPro" id="IPR034660">
    <property type="entry name" value="DinB/YfiT-like"/>
</dbReference>
<reference evidence="2 3" key="1">
    <citation type="submission" date="2024-03" db="EMBL/GenBank/DDBJ databases">
        <title>Sequence of Lycoming College Course Isolates.</title>
        <authorList>
            <person name="Plotts O."/>
            <person name="Newman J."/>
        </authorList>
    </citation>
    <scope>NUCLEOTIDE SEQUENCE [LARGE SCALE GENOMIC DNA]</scope>
    <source>
        <strain evidence="2 3">CJB-3</strain>
    </source>
</reference>
<accession>A0ABU8NI54</accession>
<dbReference type="SUPFAM" id="SSF109854">
    <property type="entry name" value="DinB/YfiT-like putative metalloenzymes"/>
    <property type="match status" value="1"/>
</dbReference>
<feature type="domain" description="DinB-like" evidence="1">
    <location>
        <begin position="26"/>
        <end position="177"/>
    </location>
</feature>
<name>A0ABU8NI54_9SPHI</name>
<dbReference type="InterPro" id="IPR024775">
    <property type="entry name" value="DinB-like"/>
</dbReference>
<protein>
    <submittedName>
        <fullName evidence="2">DinB family protein</fullName>
    </submittedName>
</protein>
<evidence type="ECO:0000313" key="3">
    <source>
        <dbReference type="Proteomes" id="UP001378956"/>
    </source>
</evidence>
<comment type="caution">
    <text evidence="2">The sequence shown here is derived from an EMBL/GenBank/DDBJ whole genome shotgun (WGS) entry which is preliminary data.</text>
</comment>
<gene>
    <name evidence="2" type="ORF">WAE58_01865</name>
</gene>
<evidence type="ECO:0000313" key="2">
    <source>
        <dbReference type="EMBL" id="MEJ2901150.1"/>
    </source>
</evidence>
<proteinExistence type="predicted"/>
<evidence type="ECO:0000259" key="1">
    <source>
        <dbReference type="Pfam" id="PF12867"/>
    </source>
</evidence>
<keyword evidence="3" id="KW-1185">Reference proteome</keyword>
<dbReference type="Gene3D" id="1.20.120.450">
    <property type="entry name" value="dinb family like domain"/>
    <property type="match status" value="1"/>
</dbReference>
<dbReference type="EMBL" id="JBBEUB010000001">
    <property type="protein sequence ID" value="MEJ2901150.1"/>
    <property type="molecule type" value="Genomic_DNA"/>
</dbReference>
<dbReference type="Pfam" id="PF12867">
    <property type="entry name" value="DinB_2"/>
    <property type="match status" value="1"/>
</dbReference>
<dbReference type="RefSeq" id="WP_172663634.1">
    <property type="nucleotide sequence ID" value="NZ_CBFGNQ010000004.1"/>
</dbReference>
<dbReference type="Proteomes" id="UP001378956">
    <property type="component" value="Unassembled WGS sequence"/>
</dbReference>
<sequence length="182" mass="20907">MKIISSQLIENLLIITANSTEKVKQLRELNIDELNKKSAPNKWSILECIEHLNLYGDFYLPVIESAIRSQKVTRNSGIFKSGIIGDYFVNLVKIKPDGIKKMSTTKEMNPFGRRLTVTTIDRFLMQQAHLKSLLTQAEQVNMTKTKTPISLTKLIKLRLGDTLRFTVHHIERHVAQADNNRY</sequence>
<organism evidence="2 3">
    <name type="scientific">Pedobacter panaciterrae</name>
    <dbReference type="NCBI Taxonomy" id="363849"/>
    <lineage>
        <taxon>Bacteria</taxon>
        <taxon>Pseudomonadati</taxon>
        <taxon>Bacteroidota</taxon>
        <taxon>Sphingobacteriia</taxon>
        <taxon>Sphingobacteriales</taxon>
        <taxon>Sphingobacteriaceae</taxon>
        <taxon>Pedobacter</taxon>
    </lineage>
</organism>